<reference evidence="5" key="1">
    <citation type="submission" date="2023-07" db="EMBL/GenBank/DDBJ databases">
        <title>draft genome sequence of fig (Ficus carica).</title>
        <authorList>
            <person name="Takahashi T."/>
            <person name="Nishimura K."/>
        </authorList>
    </citation>
    <scope>NUCLEOTIDE SEQUENCE</scope>
</reference>
<name>A0AA88AT58_FICCA</name>
<dbReference type="AlphaFoldDB" id="A0AA88AT58"/>
<dbReference type="Proteomes" id="UP001187192">
    <property type="component" value="Unassembled WGS sequence"/>
</dbReference>
<evidence type="ECO:0000259" key="4">
    <source>
        <dbReference type="PROSITE" id="PS51462"/>
    </source>
</evidence>
<comment type="function">
    <text evidence="1">Probably mediates the hydrolysis of some nucleoside diphosphate derivatives.</text>
</comment>
<comment type="similarity">
    <text evidence="2">Belongs to the Nudix hydrolase family.</text>
</comment>
<dbReference type="InterPro" id="IPR031804">
    <property type="entry name" value="DUF4743"/>
</dbReference>
<evidence type="ECO:0000256" key="3">
    <source>
        <dbReference type="SAM" id="MobiDB-lite"/>
    </source>
</evidence>
<feature type="domain" description="Nudix hydrolase" evidence="4">
    <location>
        <begin position="222"/>
        <end position="363"/>
    </location>
</feature>
<gene>
    <name evidence="5" type="ORF">TIFTF001_019628</name>
</gene>
<dbReference type="EMBL" id="BTGU01000034">
    <property type="protein sequence ID" value="GMN50476.1"/>
    <property type="molecule type" value="Genomic_DNA"/>
</dbReference>
<dbReference type="InterPro" id="IPR000086">
    <property type="entry name" value="NUDIX_hydrolase_dom"/>
</dbReference>
<sequence>MAVHMACNNNLHLFNQLRRSTAIAKASHTFPSTFTTSFSLLSAQISATKSTSRPISVSTSDSTSSTFTWDDVVRISEPESLSDGLSDLKGYFDKIKICNRGSDKKHEFVPFVIEDQIVGYIHNRFAENLRKFHNVFTFEPKNSNGGFESGVVTLHSSLGTPEDRTKAVGEVVKSLGEELIPGIRNELTIVDSKQLYPVTSSFGTPTFFSLERAAAPYFGIKAYGVHMNGYVEKGGEKFLWIGKRSRTKSTYPGMLDHLVAGGLPHGIACGENIIKECEEEAGIPRTISSSAIPVGAIPYMDIDGYRYKRDVLFCYDLKLPESFIPKNEDGEVESFKLIPVAHAANAIRRTYLFKPNCCLVIIDFLFRHGLPSSNSRGAFESKAQSRSTSAGTLEAVSHGHDSREKWTSNNGMKMAGIGGLFNSGGLASS</sequence>
<dbReference type="FunFam" id="3.90.79.10:FF:000019">
    <property type="entry name" value="Thiamin pyrophosphokinase, putative"/>
    <property type="match status" value="1"/>
</dbReference>
<dbReference type="PANTHER" id="PTHR13622:SF8">
    <property type="entry name" value="THIAMIN PYROPHOSPHOKINASE 1"/>
    <property type="match status" value="1"/>
</dbReference>
<dbReference type="InterPro" id="IPR015797">
    <property type="entry name" value="NUDIX_hydrolase-like_dom_sf"/>
</dbReference>
<dbReference type="Gramene" id="FCD_00019871-RA">
    <property type="protein sequence ID" value="FCD_00019871-RA:cds"/>
    <property type="gene ID" value="FCD_00019871"/>
</dbReference>
<dbReference type="Pfam" id="PF15916">
    <property type="entry name" value="DUF4743"/>
    <property type="match status" value="1"/>
</dbReference>
<dbReference type="SUPFAM" id="SSF55811">
    <property type="entry name" value="Nudix"/>
    <property type="match status" value="1"/>
</dbReference>
<dbReference type="Pfam" id="PF00293">
    <property type="entry name" value="NUDIX"/>
    <property type="match status" value="1"/>
</dbReference>
<proteinExistence type="inferred from homology"/>
<dbReference type="PANTHER" id="PTHR13622">
    <property type="entry name" value="THIAMIN PYROPHOSPHOKINASE"/>
    <property type="match status" value="1"/>
</dbReference>
<feature type="compositionally biased region" description="Polar residues" evidence="3">
    <location>
        <begin position="377"/>
        <end position="391"/>
    </location>
</feature>
<protein>
    <recommendedName>
        <fullName evidence="4">Nudix hydrolase domain-containing protein</fullName>
    </recommendedName>
</protein>
<dbReference type="CDD" id="cd03676">
    <property type="entry name" value="NUDIX_Tnr3_like"/>
    <property type="match status" value="1"/>
</dbReference>
<evidence type="ECO:0000313" key="6">
    <source>
        <dbReference type="Proteomes" id="UP001187192"/>
    </source>
</evidence>
<comment type="caution">
    <text evidence="5">The sequence shown here is derived from an EMBL/GenBank/DDBJ whole genome shotgun (WGS) entry which is preliminary data.</text>
</comment>
<accession>A0AA88AT58</accession>
<feature type="region of interest" description="Disordered" evidence="3">
    <location>
        <begin position="377"/>
        <end position="408"/>
    </location>
</feature>
<evidence type="ECO:0000313" key="5">
    <source>
        <dbReference type="EMBL" id="GMN50476.1"/>
    </source>
</evidence>
<dbReference type="PROSITE" id="PS51462">
    <property type="entry name" value="NUDIX"/>
    <property type="match status" value="1"/>
</dbReference>
<dbReference type="Gene3D" id="3.90.79.10">
    <property type="entry name" value="Nucleoside Triphosphate Pyrophosphohydrolase"/>
    <property type="match status" value="1"/>
</dbReference>
<dbReference type="GO" id="GO:0044715">
    <property type="term" value="F:8-oxo-dGDP phosphatase activity"/>
    <property type="evidence" value="ECO:0007669"/>
    <property type="project" value="TreeGrafter"/>
</dbReference>
<evidence type="ECO:0000256" key="1">
    <source>
        <dbReference type="ARBA" id="ARBA00003778"/>
    </source>
</evidence>
<organism evidence="5 6">
    <name type="scientific">Ficus carica</name>
    <name type="common">Common fig</name>
    <dbReference type="NCBI Taxonomy" id="3494"/>
    <lineage>
        <taxon>Eukaryota</taxon>
        <taxon>Viridiplantae</taxon>
        <taxon>Streptophyta</taxon>
        <taxon>Embryophyta</taxon>
        <taxon>Tracheophyta</taxon>
        <taxon>Spermatophyta</taxon>
        <taxon>Magnoliopsida</taxon>
        <taxon>eudicotyledons</taxon>
        <taxon>Gunneridae</taxon>
        <taxon>Pentapetalae</taxon>
        <taxon>rosids</taxon>
        <taxon>fabids</taxon>
        <taxon>Rosales</taxon>
        <taxon>Moraceae</taxon>
        <taxon>Ficeae</taxon>
        <taxon>Ficus</taxon>
    </lineage>
</organism>
<feature type="compositionally biased region" description="Basic and acidic residues" evidence="3">
    <location>
        <begin position="397"/>
        <end position="406"/>
    </location>
</feature>
<evidence type="ECO:0000256" key="2">
    <source>
        <dbReference type="ARBA" id="ARBA00005582"/>
    </source>
</evidence>
<keyword evidence="6" id="KW-1185">Reference proteome</keyword>